<evidence type="ECO:0000313" key="2">
    <source>
        <dbReference type="Proteomes" id="UP000800094"/>
    </source>
</evidence>
<dbReference type="GeneID" id="54583547"/>
<dbReference type="Proteomes" id="UP000800094">
    <property type="component" value="Unassembled WGS sequence"/>
</dbReference>
<evidence type="ECO:0000313" key="1">
    <source>
        <dbReference type="EMBL" id="KAF2242549.1"/>
    </source>
</evidence>
<organism evidence="1 2">
    <name type="scientific">Trematosphaeria pertusa</name>
    <dbReference type="NCBI Taxonomy" id="390896"/>
    <lineage>
        <taxon>Eukaryota</taxon>
        <taxon>Fungi</taxon>
        <taxon>Dikarya</taxon>
        <taxon>Ascomycota</taxon>
        <taxon>Pezizomycotina</taxon>
        <taxon>Dothideomycetes</taxon>
        <taxon>Pleosporomycetidae</taxon>
        <taxon>Pleosporales</taxon>
        <taxon>Massarineae</taxon>
        <taxon>Trematosphaeriaceae</taxon>
        <taxon>Trematosphaeria</taxon>
    </lineage>
</organism>
<reference evidence="1" key="1">
    <citation type="journal article" date="2020" name="Stud. Mycol.">
        <title>101 Dothideomycetes genomes: a test case for predicting lifestyles and emergence of pathogens.</title>
        <authorList>
            <person name="Haridas S."/>
            <person name="Albert R."/>
            <person name="Binder M."/>
            <person name="Bloem J."/>
            <person name="Labutti K."/>
            <person name="Salamov A."/>
            <person name="Andreopoulos B."/>
            <person name="Baker S."/>
            <person name="Barry K."/>
            <person name="Bills G."/>
            <person name="Bluhm B."/>
            <person name="Cannon C."/>
            <person name="Castanera R."/>
            <person name="Culley D."/>
            <person name="Daum C."/>
            <person name="Ezra D."/>
            <person name="Gonzalez J."/>
            <person name="Henrissat B."/>
            <person name="Kuo A."/>
            <person name="Liang C."/>
            <person name="Lipzen A."/>
            <person name="Lutzoni F."/>
            <person name="Magnuson J."/>
            <person name="Mondo S."/>
            <person name="Nolan M."/>
            <person name="Ohm R."/>
            <person name="Pangilinan J."/>
            <person name="Park H.-J."/>
            <person name="Ramirez L."/>
            <person name="Alfaro M."/>
            <person name="Sun H."/>
            <person name="Tritt A."/>
            <person name="Yoshinaga Y."/>
            <person name="Zwiers L.-H."/>
            <person name="Turgeon B."/>
            <person name="Goodwin S."/>
            <person name="Spatafora J."/>
            <person name="Crous P."/>
            <person name="Grigoriev I."/>
        </authorList>
    </citation>
    <scope>NUCLEOTIDE SEQUENCE</scope>
    <source>
        <strain evidence="1">CBS 122368</strain>
    </source>
</reference>
<dbReference type="EMBL" id="ML987207">
    <property type="protein sequence ID" value="KAF2242549.1"/>
    <property type="molecule type" value="Genomic_DNA"/>
</dbReference>
<gene>
    <name evidence="1" type="ORF">BU26DRAFT_524153</name>
</gene>
<sequence>MSGPAPYHASPRRFRHYCVLIASADLCARALTRDIIGGRQTPYPSRQHQLLCARAINLPLLPLPSPSTATSSCLPSPHPRLSFTRPRCEYRIGCYPRPVSGKSLHLHTPARAPEAPGEIAAASLQPARLDAGKALRRRNCPLSAPPCL</sequence>
<protein>
    <submittedName>
        <fullName evidence="1">Uncharacterized protein</fullName>
    </submittedName>
</protein>
<proteinExistence type="predicted"/>
<dbReference type="AlphaFoldDB" id="A0A6A6HXC6"/>
<name>A0A6A6HXC6_9PLEO</name>
<accession>A0A6A6HXC6</accession>
<dbReference type="RefSeq" id="XP_033677553.1">
    <property type="nucleotide sequence ID" value="XM_033830217.1"/>
</dbReference>
<keyword evidence="2" id="KW-1185">Reference proteome</keyword>